<evidence type="ECO:0000256" key="3">
    <source>
        <dbReference type="ARBA" id="ARBA00022723"/>
    </source>
</evidence>
<dbReference type="GO" id="GO:0000785">
    <property type="term" value="C:chromatin"/>
    <property type="evidence" value="ECO:0007669"/>
    <property type="project" value="TreeGrafter"/>
</dbReference>
<feature type="coiled-coil region" evidence="14">
    <location>
        <begin position="1154"/>
        <end position="1200"/>
    </location>
</feature>
<feature type="compositionally biased region" description="Low complexity" evidence="15">
    <location>
        <begin position="1726"/>
        <end position="1749"/>
    </location>
</feature>
<feature type="compositionally biased region" description="Acidic residues" evidence="15">
    <location>
        <begin position="1436"/>
        <end position="1457"/>
    </location>
</feature>
<dbReference type="GO" id="GO:0003677">
    <property type="term" value="F:DNA binding"/>
    <property type="evidence" value="ECO:0007669"/>
    <property type="project" value="UniProtKB-KW"/>
</dbReference>
<reference evidence="22" key="1">
    <citation type="submission" date="2020-07" db="EMBL/GenBank/DDBJ databases">
        <title>Clarias magur genome sequencing, assembly and annotation.</title>
        <authorList>
            <person name="Kushwaha B."/>
            <person name="Kumar R."/>
            <person name="Das P."/>
            <person name="Joshi C.G."/>
            <person name="Kumar D."/>
            <person name="Nagpure N.S."/>
            <person name="Pandey M."/>
            <person name="Agarwal S."/>
            <person name="Srivastava S."/>
            <person name="Singh M."/>
            <person name="Sahoo L."/>
            <person name="Jayasankar P."/>
            <person name="Meher P.K."/>
            <person name="Koringa P.G."/>
            <person name="Iquebal M.A."/>
            <person name="Das S.P."/>
            <person name="Bit A."/>
            <person name="Patnaik S."/>
            <person name="Patel N."/>
            <person name="Shah T.M."/>
            <person name="Hinsu A."/>
            <person name="Jena J.K."/>
        </authorList>
    </citation>
    <scope>NUCLEOTIDE SEQUENCE</scope>
    <source>
        <strain evidence="22">CIFAMagur01</strain>
        <tissue evidence="22">Testis</tissue>
    </source>
</reference>
<evidence type="ECO:0000256" key="12">
    <source>
        <dbReference type="PROSITE-ProRule" id="PRU00035"/>
    </source>
</evidence>
<dbReference type="CDD" id="cd15630">
    <property type="entry name" value="PHD_BAZ2B"/>
    <property type="match status" value="1"/>
</dbReference>
<feature type="region of interest" description="Disordered" evidence="15">
    <location>
        <begin position="1565"/>
        <end position="1588"/>
    </location>
</feature>
<gene>
    <name evidence="22" type="primary">baz2b</name>
    <name evidence="22" type="ORF">DAT39_006099</name>
</gene>
<feature type="domain" description="DDT" evidence="20">
    <location>
        <begin position="1226"/>
        <end position="1291"/>
    </location>
</feature>
<dbReference type="SMART" id="SM00571">
    <property type="entry name" value="DDT"/>
    <property type="match status" value="1"/>
</dbReference>
<evidence type="ECO:0000313" key="23">
    <source>
        <dbReference type="Proteomes" id="UP000727407"/>
    </source>
</evidence>
<dbReference type="PROSITE" id="PS50041">
    <property type="entry name" value="C_TYPE_LECTIN_2"/>
    <property type="match status" value="1"/>
</dbReference>
<proteinExistence type="inferred from homology"/>
<feature type="region of interest" description="Disordered" evidence="15">
    <location>
        <begin position="1705"/>
        <end position="1749"/>
    </location>
</feature>
<dbReference type="EMBL" id="QNUK01000062">
    <property type="protein sequence ID" value="KAF5904144.1"/>
    <property type="molecule type" value="Genomic_DNA"/>
</dbReference>
<dbReference type="InterPro" id="IPR001304">
    <property type="entry name" value="C-type_lectin-like"/>
</dbReference>
<keyword evidence="9" id="KW-0238">DNA-binding</keyword>
<dbReference type="InterPro" id="IPR016186">
    <property type="entry name" value="C-type_lectin-like/link_sf"/>
</dbReference>
<dbReference type="SMART" id="SM00249">
    <property type="entry name" value="PHD"/>
    <property type="match status" value="1"/>
</dbReference>
<feature type="compositionally biased region" description="Low complexity" evidence="15">
    <location>
        <begin position="190"/>
        <end position="202"/>
    </location>
</feature>
<evidence type="ECO:0000259" key="20">
    <source>
        <dbReference type="PROSITE" id="PS50827"/>
    </source>
</evidence>
<evidence type="ECO:0000256" key="15">
    <source>
        <dbReference type="SAM" id="MobiDB-lite"/>
    </source>
</evidence>
<feature type="compositionally biased region" description="Acidic residues" evidence="15">
    <location>
        <begin position="445"/>
        <end position="455"/>
    </location>
</feature>
<keyword evidence="7 14" id="KW-0175">Coiled coil</keyword>
<dbReference type="InterPro" id="IPR016187">
    <property type="entry name" value="CTDL_fold"/>
</dbReference>
<feature type="compositionally biased region" description="Low complexity" evidence="15">
    <location>
        <begin position="782"/>
        <end position="792"/>
    </location>
</feature>
<dbReference type="Pfam" id="PF15613">
    <property type="entry name" value="WSD"/>
    <property type="match status" value="1"/>
</dbReference>
<dbReference type="Pfam" id="PF15612">
    <property type="entry name" value="WHIM1"/>
    <property type="match status" value="1"/>
</dbReference>
<evidence type="ECO:0000256" key="2">
    <source>
        <dbReference type="ARBA" id="ARBA00007444"/>
    </source>
</evidence>
<feature type="region of interest" description="Disordered" evidence="15">
    <location>
        <begin position="382"/>
        <end position="483"/>
    </location>
</feature>
<feature type="compositionally biased region" description="Low complexity" evidence="15">
    <location>
        <begin position="325"/>
        <end position="354"/>
    </location>
</feature>
<feature type="compositionally biased region" description="Basic and acidic residues" evidence="15">
    <location>
        <begin position="2177"/>
        <end position="2190"/>
    </location>
</feature>
<dbReference type="Pfam" id="PF00059">
    <property type="entry name" value="Lectin_C"/>
    <property type="match status" value="1"/>
</dbReference>
<dbReference type="InterPro" id="IPR001739">
    <property type="entry name" value="Methyl_CpG_DNA-bd"/>
</dbReference>
<evidence type="ECO:0000259" key="17">
    <source>
        <dbReference type="PROSITE" id="PS50014"/>
    </source>
</evidence>
<sequence>MESGVRNVSFILSVIVILLRHYAHAQANGDCPSDVRTWVPFGQNCYHFVHGNEDVTKLYTIEKAKAMCQGFALLTVRSAEVNNFIVEYSPKVWNVSVKVWLGIYYDSDDDQFKWDDDSVVSFNNWVEGGSADSEMPIMDKCVVLHSITGKWENMSCTEEHVNGVVCQAAQKFLNFVMTDEKVMESGERLPSSTHSQPSISSSAPPPASSPNLTSDSGRLFQLVSDPGFRTSFPMLSHPAFRLYAPLSGCSDFRGLGILGLQGGLTTHPQLGTFPDLWRASDPQLHGAAALFPPLLGLPPLFTPPSLSQSHTPKKSTRGSAKGLNGAVSGNGKAKSASSGASSTSSSPSPTCTTSEQTNALKAGLNSQNKPAILNHCKTEQLAANPSNWSRKQKIKADHAQEKTSHKTKEKLCVTVPEISSNSDSQSGSSSDSSSDTLSSLGSVDLENEDDDDDEGLSVCSVDSDSQTGQGVSRKIKDSSQMDQTTGCFSIRPDLCSMDLTQSQAAPLCFRSSETREEHSKHTSVIQATGVGSTKAFSLPPQPSRDGSSKPLCLTLSPKPLPVSSSPKPISHSPCPKPTSLSSSPNTSTITTLPKTSSLKKARSSPDEFLLHISDYIQHKQAKEHQETNKSLRKSVLSSSLSPPYGSKLNPPNHQHSNLFLPSTLQKNSSHNNGVVQSHVQDAPLALITKPRSDGSKTPDKPLLAATSPCFNTPINLSTGARQSYSGPPASNQASTQQAACRASGGSLLQGKVFREMVSDFPSSKDSDGSGEYEDDEEEDLSDSLSGSGSNLDTDSDNEDEDIKDEEMDTDTESIPLKLTKRPTSSTDPSSGNSSSSLNLQIHKPAKQLQTMHSSWALTYHSTPSSSCVATPPAKRRRVTDEQALRRPLTHGWKRETRITNVCGRVQGEVAYYAPCGKKLKQYPDVMKYLARNGISEITRDHFSFSAKIRVGNFYEAREGPEGLQWCLLKEDEVIPCILAMEAHRGRPKSLELQCTDDPLHSRQRKRRPHSVGEAEVANAALIKLQRKLEAQEIARQAAQIKIIRKLEKRALAQAAKEAKRQKALLAAAEKRKQKEQLKILKQQEKVKRLEQIRVEKELRAQQILEAKRKKKEQAINAKTLEVEKRLKEKELRRQQAFILKQQERERRKQHMMLIKVMEARKRAEERERLKQEKRDEKRLNKERKLELRRLELEMVKELNKPNEDMCLPDQKALPELSRLPGLLLPDSCFGDCLMVMQFVRCFGKVLRLDRSTKLPTLHMLQAGLLNLSPSATQLQDLLIGLLSAAVCDPGFPPGSMAKTALGEHVSSVEINRDNMSEILQIYMAAHSSQTELSSLPESLKTKGFQAHTPTQKVSIMAFLVNELASNRSVVAEIDKRIDQMTNLRRERCIIESSLRKMRIIYAKRTGKRDSSVGGEESQGLGTPTTGHKHKRKVEGVEDDDEDDDSNDLGEEDDEEEDGGKKCKKIETCEDEDDEDQTSSVEELEKQIEKLSKQQLLIRRKMFDSSPSLHSIMLGQDRYKRRYWALPQCGGVFVESTGNKEDPQGFQQESERLQSTQWISVKVEPTEVPAKQPYNSPQARHENSGLDQQQENGSFNLFLQKPSSFSKLSKLLEVTKKCSSDPKGAISTLPPLHTNTSTMLTNSLSTNINQEMKSEVSSLLLSPGYVGNWQHCLSSDQLCRTLAEKHTHWFSLLPRSPCDKISVTASSINPSSCSTKASSPATSNGMTQSTSTLSSSKSQSITSSVSPSSTAPVTNFLIEGLQMKHMKGLQFPRWQPEMMSPNMTINGMSISPSLVLTPNMSTSKTESPVPSNEKSPALEMAKNQDLPSPLPIPQEMFTGWWKVSSSEELSRIVSACHSRGIRERVLQKQIQKHMEYLSQVCAKNKDAAVIDVGELERSQLCEGTVQRWCIEKHAMDMDIAVLQQVEELERKVTSASLQVKGWTPTEPESERDDLLYYEQKAVAKSDSTDIVRRANNPLDIAVARLFVLERNIERRYMKSPLSTTAQITLDNRGMVSIPAPATTISADCDRGEEDLSPGLKVWRKALHQVRSSAQLSLCLQQLQHSIAWERSIMKVYCQLCQKGDNEELLLLCDDCDKGCHTYCHNPQITTIPEGDWFCPACIAKACDSPQQCKKQASRNSRGGEKLSGAKCSKKVYVTGDGSENDTGSTSASSTPKKGGKETRKRKIDDNIFKNITKQESSTKAKEVKPTQDNSKDLALCRLLLAELQNHQDAWPFMMPVNPKSVPGYRKVIKKPMDFSTIREKLFNS</sequence>
<feature type="compositionally biased region" description="Basic and acidic residues" evidence="15">
    <location>
        <begin position="1458"/>
        <end position="1467"/>
    </location>
</feature>
<dbReference type="Pfam" id="PF00439">
    <property type="entry name" value="Bromodomain"/>
    <property type="match status" value="1"/>
</dbReference>
<feature type="region of interest" description="Disordered" evidence="15">
    <location>
        <begin position="302"/>
        <end position="356"/>
    </location>
</feature>
<dbReference type="FunFam" id="3.30.40.10:FF:000199">
    <property type="entry name" value="Bromodomain adjacent to zinc finger domain 2B"/>
    <property type="match status" value="1"/>
</dbReference>
<dbReference type="SUPFAM" id="SSF54171">
    <property type="entry name" value="DNA-binding domain"/>
    <property type="match status" value="1"/>
</dbReference>
<dbReference type="PRINTS" id="PR00503">
    <property type="entry name" value="BROMODOMAIN"/>
</dbReference>
<feature type="compositionally biased region" description="Polar residues" evidence="15">
    <location>
        <begin position="1705"/>
        <end position="1725"/>
    </location>
</feature>
<dbReference type="GO" id="GO:0005634">
    <property type="term" value="C:nucleus"/>
    <property type="evidence" value="ECO:0007669"/>
    <property type="project" value="UniProtKB-SubCell"/>
</dbReference>
<dbReference type="InterPro" id="IPR036427">
    <property type="entry name" value="Bromodomain-like_sf"/>
</dbReference>
<feature type="domain" description="C-type lectin" evidence="19">
    <location>
        <begin position="41"/>
        <end position="159"/>
    </location>
</feature>
<dbReference type="InterPro" id="IPR001965">
    <property type="entry name" value="Znf_PHD"/>
</dbReference>
<feature type="compositionally biased region" description="Low complexity" evidence="15">
    <location>
        <begin position="633"/>
        <end position="648"/>
    </location>
</feature>
<feature type="signal peptide" evidence="16">
    <location>
        <begin position="1"/>
        <end position="25"/>
    </location>
</feature>
<dbReference type="PANTHER" id="PTHR45915:SF1">
    <property type="entry name" value="BROMODOMAIN ADJACENT TO ZINC FINGER DOMAIN PROTEIN 2B"/>
    <property type="match status" value="1"/>
</dbReference>
<dbReference type="PROSITE" id="PS50016">
    <property type="entry name" value="ZF_PHD_2"/>
    <property type="match status" value="1"/>
</dbReference>
<dbReference type="FunFam" id="3.30.890.10:FF:000002">
    <property type="entry name" value="Bromodomain adjacent to zinc finger domain protein 2B"/>
    <property type="match status" value="1"/>
</dbReference>
<evidence type="ECO:0000256" key="11">
    <source>
        <dbReference type="ARBA" id="ARBA00023242"/>
    </source>
</evidence>
<feature type="region of interest" description="Disordered" evidence="15">
    <location>
        <begin position="688"/>
        <end position="742"/>
    </location>
</feature>
<keyword evidence="3" id="KW-0479">Metal-binding</keyword>
<dbReference type="SUPFAM" id="SSF56436">
    <property type="entry name" value="C-type lectin-like"/>
    <property type="match status" value="1"/>
</dbReference>
<feature type="chain" id="PRO_5035314877" evidence="16">
    <location>
        <begin position="26"/>
        <end position="2267"/>
    </location>
</feature>
<evidence type="ECO:0000256" key="14">
    <source>
        <dbReference type="SAM" id="Coils"/>
    </source>
</evidence>
<feature type="region of interest" description="Disordered" evidence="15">
    <location>
        <begin position="1405"/>
        <end position="1479"/>
    </location>
</feature>
<feature type="compositionally biased region" description="Low complexity" evidence="15">
    <location>
        <begin position="577"/>
        <end position="593"/>
    </location>
</feature>
<organism evidence="22 23">
    <name type="scientific">Clarias magur</name>
    <name type="common">Asian catfish</name>
    <name type="synonym">Macropteronotus magur</name>
    <dbReference type="NCBI Taxonomy" id="1594786"/>
    <lineage>
        <taxon>Eukaryota</taxon>
        <taxon>Metazoa</taxon>
        <taxon>Chordata</taxon>
        <taxon>Craniata</taxon>
        <taxon>Vertebrata</taxon>
        <taxon>Euteleostomi</taxon>
        <taxon>Actinopterygii</taxon>
        <taxon>Neopterygii</taxon>
        <taxon>Teleostei</taxon>
        <taxon>Ostariophysi</taxon>
        <taxon>Siluriformes</taxon>
        <taxon>Clariidae</taxon>
        <taxon>Clarias</taxon>
    </lineage>
</organism>
<feature type="compositionally biased region" description="Basic and acidic residues" evidence="15">
    <location>
        <begin position="2199"/>
        <end position="2210"/>
    </location>
</feature>
<evidence type="ECO:0000259" key="19">
    <source>
        <dbReference type="PROSITE" id="PS50041"/>
    </source>
</evidence>
<feature type="compositionally biased region" description="Basic and acidic residues" evidence="15">
    <location>
        <begin position="690"/>
        <end position="699"/>
    </location>
</feature>
<evidence type="ECO:0000256" key="8">
    <source>
        <dbReference type="ARBA" id="ARBA00023117"/>
    </source>
</evidence>
<feature type="region of interest" description="Disordered" evidence="15">
    <location>
        <begin position="2159"/>
        <end position="2210"/>
    </location>
</feature>
<dbReference type="OrthoDB" id="21449at2759"/>
<dbReference type="SMART" id="SM00034">
    <property type="entry name" value="CLECT"/>
    <property type="match status" value="1"/>
</dbReference>
<feature type="compositionally biased region" description="Acidic residues" evidence="15">
    <location>
        <begin position="793"/>
        <end position="811"/>
    </location>
</feature>
<dbReference type="PROSITE" id="PS50014">
    <property type="entry name" value="BROMODOMAIN_2"/>
    <property type="match status" value="1"/>
</dbReference>
<dbReference type="InterPro" id="IPR018501">
    <property type="entry name" value="DDT_dom"/>
</dbReference>
<evidence type="ECO:0000256" key="6">
    <source>
        <dbReference type="ARBA" id="ARBA00023015"/>
    </source>
</evidence>
<evidence type="ECO:0000256" key="13">
    <source>
        <dbReference type="PROSITE-ProRule" id="PRU00146"/>
    </source>
</evidence>
<feature type="region of interest" description="Disordered" evidence="15">
    <location>
        <begin position="184"/>
        <end position="216"/>
    </location>
</feature>
<keyword evidence="6" id="KW-0805">Transcription regulation</keyword>
<dbReference type="Pfam" id="PF02791">
    <property type="entry name" value="DDT"/>
    <property type="match status" value="1"/>
</dbReference>
<comment type="subcellular location">
    <subcellularLocation>
        <location evidence="1">Nucleus</location>
    </subcellularLocation>
</comment>
<dbReference type="SMART" id="SM00391">
    <property type="entry name" value="MBD"/>
    <property type="match status" value="1"/>
</dbReference>
<feature type="compositionally biased region" description="Low complexity" evidence="15">
    <location>
        <begin position="822"/>
        <end position="838"/>
    </location>
</feature>
<dbReference type="Gene3D" id="3.10.100.10">
    <property type="entry name" value="Mannose-Binding Protein A, subunit A"/>
    <property type="match status" value="1"/>
</dbReference>
<dbReference type="PROSITE" id="PS50827">
    <property type="entry name" value="DDT"/>
    <property type="match status" value="1"/>
</dbReference>
<evidence type="ECO:0000256" key="5">
    <source>
        <dbReference type="ARBA" id="ARBA00022833"/>
    </source>
</evidence>
<dbReference type="PROSITE" id="PS50982">
    <property type="entry name" value="MBD"/>
    <property type="match status" value="1"/>
</dbReference>
<dbReference type="InterPro" id="IPR011011">
    <property type="entry name" value="Znf_FYVE_PHD"/>
</dbReference>
<dbReference type="InterPro" id="IPR013083">
    <property type="entry name" value="Znf_RING/FYVE/PHD"/>
</dbReference>
<evidence type="ECO:0000256" key="1">
    <source>
        <dbReference type="ARBA" id="ARBA00004123"/>
    </source>
</evidence>
<accession>A0A8J4U4E9</accession>
<dbReference type="Gene3D" id="3.30.890.10">
    <property type="entry name" value="Methyl-cpg-binding Protein 2, Chain A"/>
    <property type="match status" value="1"/>
</dbReference>
<feature type="domain" description="Bromo" evidence="17">
    <location>
        <begin position="2227"/>
        <end position="2267"/>
    </location>
</feature>
<feature type="compositionally biased region" description="Low complexity" evidence="15">
    <location>
        <begin position="419"/>
        <end position="444"/>
    </location>
</feature>
<feature type="non-terminal residue" evidence="22">
    <location>
        <position position="1"/>
    </location>
</feature>
<feature type="region of interest" description="Disordered" evidence="15">
    <location>
        <begin position="619"/>
        <end position="655"/>
    </location>
</feature>
<dbReference type="InterPro" id="IPR016177">
    <property type="entry name" value="DNA-bd_dom_sf"/>
</dbReference>
<dbReference type="Proteomes" id="UP000727407">
    <property type="component" value="Unassembled WGS sequence"/>
</dbReference>
<feature type="coiled-coil region" evidence="14">
    <location>
        <begin position="1014"/>
        <end position="1123"/>
    </location>
</feature>
<feature type="compositionally biased region" description="Polar residues" evidence="15">
    <location>
        <begin position="2163"/>
        <end position="2174"/>
    </location>
</feature>
<feature type="compositionally biased region" description="Polar residues" evidence="15">
    <location>
        <begin position="522"/>
        <end position="535"/>
    </location>
</feature>
<feature type="compositionally biased region" description="Polar residues" evidence="15">
    <location>
        <begin position="708"/>
        <end position="738"/>
    </location>
</feature>
<feature type="domain" description="PHD-type" evidence="18">
    <location>
        <begin position="2073"/>
        <end position="2123"/>
    </location>
</feature>
<evidence type="ECO:0000259" key="18">
    <source>
        <dbReference type="PROSITE" id="PS50016"/>
    </source>
</evidence>
<keyword evidence="10" id="KW-0804">Transcription</keyword>
<dbReference type="Pfam" id="PF01429">
    <property type="entry name" value="MBD"/>
    <property type="match status" value="1"/>
</dbReference>
<dbReference type="Gene3D" id="1.20.920.10">
    <property type="entry name" value="Bromodomain-like"/>
    <property type="match status" value="1"/>
</dbReference>
<dbReference type="CDD" id="cd01397">
    <property type="entry name" value="HAT_MBD"/>
    <property type="match status" value="1"/>
</dbReference>
<evidence type="ECO:0000313" key="22">
    <source>
        <dbReference type="EMBL" id="KAF5904144.1"/>
    </source>
</evidence>
<feature type="region of interest" description="Disordered" evidence="15">
    <location>
        <begin position="759"/>
        <end position="838"/>
    </location>
</feature>
<dbReference type="InterPro" id="IPR028942">
    <property type="entry name" value="WHIM1_dom"/>
</dbReference>
<comment type="similarity">
    <text evidence="2">Belongs to the WAL family.</text>
</comment>
<dbReference type="InterPro" id="IPR028941">
    <property type="entry name" value="WHIM2_dom"/>
</dbReference>
<protein>
    <submittedName>
        <fullName evidence="22">Bromodomain adjacent to zinc finger domain protein 2B isoform X2</fullName>
    </submittedName>
</protein>
<feature type="compositionally biased region" description="Basic and acidic residues" evidence="15">
    <location>
        <begin position="619"/>
        <end position="629"/>
    </location>
</feature>
<feature type="compositionally biased region" description="Acidic residues" evidence="15">
    <location>
        <begin position="768"/>
        <end position="781"/>
    </location>
</feature>
<feature type="compositionally biased region" description="Basic and acidic residues" evidence="15">
    <location>
        <begin position="394"/>
        <end position="411"/>
    </location>
</feature>
<feature type="domain" description="MBD" evidence="21">
    <location>
        <begin position="878"/>
        <end position="949"/>
    </location>
</feature>
<keyword evidence="23" id="KW-1185">Reference proteome</keyword>
<keyword evidence="4 13" id="KW-0863">Zinc-finger</keyword>
<dbReference type="InterPro" id="IPR019787">
    <property type="entry name" value="Znf_PHD-finger"/>
</dbReference>
<dbReference type="GO" id="GO:0008270">
    <property type="term" value="F:zinc ion binding"/>
    <property type="evidence" value="ECO:0007669"/>
    <property type="project" value="UniProtKB-KW"/>
</dbReference>
<keyword evidence="16" id="KW-0732">Signal</keyword>
<dbReference type="SUPFAM" id="SSF47370">
    <property type="entry name" value="Bromodomain"/>
    <property type="match status" value="1"/>
</dbReference>
<dbReference type="PANTHER" id="PTHR45915">
    <property type="entry name" value="TRANSCRIPTION INTERMEDIARY FACTOR"/>
    <property type="match status" value="1"/>
</dbReference>
<comment type="caution">
    <text evidence="22">The sequence shown here is derived from an EMBL/GenBank/DDBJ whole genome shotgun (WGS) entry which is preliminary data.</text>
</comment>
<evidence type="ECO:0000256" key="16">
    <source>
        <dbReference type="SAM" id="SignalP"/>
    </source>
</evidence>
<dbReference type="SUPFAM" id="SSF57903">
    <property type="entry name" value="FYVE/PHD zinc finger"/>
    <property type="match status" value="1"/>
</dbReference>
<dbReference type="Gene3D" id="3.30.40.10">
    <property type="entry name" value="Zinc/RING finger domain, C3HC4 (zinc finger)"/>
    <property type="match status" value="1"/>
</dbReference>
<evidence type="ECO:0000256" key="7">
    <source>
        <dbReference type="ARBA" id="ARBA00023054"/>
    </source>
</evidence>
<evidence type="ECO:0000256" key="10">
    <source>
        <dbReference type="ARBA" id="ARBA00023163"/>
    </source>
</evidence>
<dbReference type="CDD" id="cd00037">
    <property type="entry name" value="CLECT"/>
    <property type="match status" value="1"/>
</dbReference>
<feature type="compositionally biased region" description="Polar residues" evidence="15">
    <location>
        <begin position="460"/>
        <end position="470"/>
    </location>
</feature>
<dbReference type="Pfam" id="PF00628">
    <property type="entry name" value="PHD"/>
    <property type="match status" value="1"/>
</dbReference>
<feature type="compositionally biased region" description="Low complexity" evidence="15">
    <location>
        <begin position="555"/>
        <end position="570"/>
    </location>
</feature>
<keyword evidence="11" id="KW-0539">Nucleus</keyword>
<dbReference type="InterPro" id="IPR001487">
    <property type="entry name" value="Bromodomain"/>
</dbReference>
<feature type="region of interest" description="Disordered" evidence="15">
    <location>
        <begin position="511"/>
        <end position="602"/>
    </location>
</feature>
<evidence type="ECO:0000256" key="4">
    <source>
        <dbReference type="ARBA" id="ARBA00022771"/>
    </source>
</evidence>
<evidence type="ECO:0000256" key="9">
    <source>
        <dbReference type="ARBA" id="ARBA00023125"/>
    </source>
</evidence>
<evidence type="ECO:0000259" key="21">
    <source>
        <dbReference type="PROSITE" id="PS50982"/>
    </source>
</evidence>
<keyword evidence="8 12" id="KW-0103">Bromodomain</keyword>
<name>A0A8J4U4E9_CLAMG</name>
<keyword evidence="5" id="KW-0862">Zinc</keyword>